<dbReference type="AlphaFoldDB" id="A0A0G1KD08"/>
<dbReference type="EMBL" id="LCJQ01000009">
    <property type="protein sequence ID" value="KKT81480.1"/>
    <property type="molecule type" value="Genomic_DNA"/>
</dbReference>
<proteinExistence type="predicted"/>
<feature type="transmembrane region" description="Helical" evidence="1">
    <location>
        <begin position="122"/>
        <end position="143"/>
    </location>
</feature>
<dbReference type="Proteomes" id="UP000034595">
    <property type="component" value="Unassembled WGS sequence"/>
</dbReference>
<reference evidence="2 3" key="1">
    <citation type="journal article" date="2015" name="Nature">
        <title>rRNA introns, odd ribosomes, and small enigmatic genomes across a large radiation of phyla.</title>
        <authorList>
            <person name="Brown C.T."/>
            <person name="Hug L.A."/>
            <person name="Thomas B.C."/>
            <person name="Sharon I."/>
            <person name="Castelle C.J."/>
            <person name="Singh A."/>
            <person name="Wilkins M.J."/>
            <person name="Williams K.H."/>
            <person name="Banfield J.F."/>
        </authorList>
    </citation>
    <scope>NUCLEOTIDE SEQUENCE [LARGE SCALE GENOMIC DNA]</scope>
</reference>
<dbReference type="Pfam" id="PF05552">
    <property type="entry name" value="MS_channel_1st_1"/>
    <property type="match status" value="2"/>
</dbReference>
<keyword evidence="1" id="KW-0812">Transmembrane</keyword>
<organism evidence="2 3">
    <name type="scientific">Candidatus Azambacteria bacterium GW2011_GWA1_44_9</name>
    <dbReference type="NCBI Taxonomy" id="1618610"/>
    <lineage>
        <taxon>Bacteria</taxon>
        <taxon>Candidatus Azamiibacteriota</taxon>
    </lineage>
</organism>
<dbReference type="Gene3D" id="1.10.287.1260">
    <property type="match status" value="2"/>
</dbReference>
<feature type="transmembrane region" description="Helical" evidence="1">
    <location>
        <begin position="164"/>
        <end position="182"/>
    </location>
</feature>
<evidence type="ECO:0000256" key="1">
    <source>
        <dbReference type="SAM" id="Phobius"/>
    </source>
</evidence>
<comment type="caution">
    <text evidence="2">The sequence shown here is derived from an EMBL/GenBank/DDBJ whole genome shotgun (WGS) entry which is preliminary data.</text>
</comment>
<feature type="transmembrane region" description="Helical" evidence="1">
    <location>
        <begin position="80"/>
        <end position="102"/>
    </location>
</feature>
<accession>A0A0G1KD08</accession>
<keyword evidence="1" id="KW-0472">Membrane</keyword>
<keyword evidence="1" id="KW-1133">Transmembrane helix</keyword>
<evidence type="ECO:0000313" key="2">
    <source>
        <dbReference type="EMBL" id="KKT81480.1"/>
    </source>
</evidence>
<dbReference type="InterPro" id="IPR008910">
    <property type="entry name" value="MSC_TM_helix"/>
</dbReference>
<sequence length="230" mass="24304">MELVNQWGVSLSNSFNQGLGVEIIRFLPRFVLAVVIFVAGWVIGSVLGEVVEKIVKTLKIDSILESAGARNLVNKAGFNLNSGAFLGGIVRWFVVIGFLVAALDVFQLQAINALLTSVVTQFIPNIAIASLILIVGAILAEFVQKVMSGAAKAVDAKSSGLVGGIARWAIWIFAIIAALMQLHIADQILSTLVTGLVAMLAIAGGLSFGLGGKDAAARYIEKLREDISSR</sequence>
<evidence type="ECO:0000313" key="3">
    <source>
        <dbReference type="Proteomes" id="UP000034595"/>
    </source>
</evidence>
<gene>
    <name evidence="2" type="ORF">UW78_C0009G0001</name>
</gene>
<protein>
    <submittedName>
        <fullName evidence="2">Conserved TM helix repeat-containing protein</fullName>
    </submittedName>
</protein>
<feature type="transmembrane region" description="Helical" evidence="1">
    <location>
        <begin position="30"/>
        <end position="51"/>
    </location>
</feature>
<feature type="transmembrane region" description="Helical" evidence="1">
    <location>
        <begin position="188"/>
        <end position="210"/>
    </location>
</feature>
<name>A0A0G1KD08_9BACT</name>